<dbReference type="Proteomes" id="UP000800200">
    <property type="component" value="Unassembled WGS sequence"/>
</dbReference>
<evidence type="ECO:0000313" key="3">
    <source>
        <dbReference type="EMBL" id="KAF2179017.1"/>
    </source>
</evidence>
<dbReference type="SUPFAM" id="SSF55486">
    <property type="entry name" value="Metalloproteases ('zincins'), catalytic domain"/>
    <property type="match status" value="1"/>
</dbReference>
<keyword evidence="3" id="KW-0645">Protease</keyword>
<dbReference type="PROSITE" id="PS50231">
    <property type="entry name" value="RICIN_B_LECTIN"/>
    <property type="match status" value="1"/>
</dbReference>
<dbReference type="Gene3D" id="2.80.10.50">
    <property type="match status" value="1"/>
</dbReference>
<feature type="domain" description="Peptidase M6-like" evidence="1">
    <location>
        <begin position="109"/>
        <end position="300"/>
    </location>
</feature>
<dbReference type="NCBIfam" id="TIGR03296">
    <property type="entry name" value="M6dom_TIGR03296"/>
    <property type="match status" value="1"/>
</dbReference>
<dbReference type="PANTHER" id="PTHR41775">
    <property type="entry name" value="SECRETED PROTEIN-RELATED"/>
    <property type="match status" value="1"/>
</dbReference>
<dbReference type="SUPFAM" id="SSF50370">
    <property type="entry name" value="Ricin B-like lectins"/>
    <property type="match status" value="1"/>
</dbReference>
<gene>
    <name evidence="3" type="ORF">K469DRAFT_741729</name>
</gene>
<evidence type="ECO:0000259" key="1">
    <source>
        <dbReference type="Pfam" id="PF05547"/>
    </source>
</evidence>
<dbReference type="OrthoDB" id="9986966at2759"/>
<evidence type="ECO:0000259" key="2">
    <source>
        <dbReference type="Pfam" id="PF14200"/>
    </source>
</evidence>
<dbReference type="GO" id="GO:0008237">
    <property type="term" value="F:metallopeptidase activity"/>
    <property type="evidence" value="ECO:0007669"/>
    <property type="project" value="UniProtKB-KW"/>
</dbReference>
<dbReference type="PANTHER" id="PTHR41775:SF1">
    <property type="entry name" value="PEPTIDASE M6-LIKE DOMAIN-CONTAINING PROTEIN"/>
    <property type="match status" value="1"/>
</dbReference>
<protein>
    <submittedName>
        <fullName evidence="3">M6 metalloprotease</fullName>
    </submittedName>
</protein>
<sequence>MGPRHSDVPCFIPPHPDLLARRQNEALKVHGTANQVNLKDHRKALTLGEGRRIPGLNDGTIFPKSHFDKPVSVMAMSRAALERTPLRGSIKIAIVLVDFQDRKMAPGVKERFQDLFFSTRKIPTGSVTEYYQEVSQNKISLTGEVVGPFTLSRNLAYYANGNYGRGWPEPNSMTMADEALTAADGHINFKPYDNDGNGYVDAFVVVHAGSGAEQTGNVNDIWSVKWSLPQERRVDDVNVYGFLTIPEDAKIGVSAHEIGHLVFGWPDLYDTDNSSAGIGNWCVMSYGSWGGGGDRPVHPSAWCKATQGWIDVIPEKENHQITLADIKSGYKVHRLWKDGDTSSPEYYLIENRQLTGFDEFLPGAGLLVWHIDDGVYGNTDENHPQVKILQADGLDQLKTNWGYGDAGDPFPGLANNSTFNSTSNPDSKAYSGMDTFVSVTGIPAPSASMTFNITVKAIDQPPTGDFNGKTWYRLKNTFAGHSLDVLNDGAGNREGLIQMSPEGNFTGQYWQILPRGDGTYAVRNRFLGPNKQLDVYGDDKLKPHLADAGLFSGQFWTIKPWGDGTWHLENAFSGPHLFFDTMEGGPRVAMNQANVGRPTQRWTITPIRAITEPGF</sequence>
<dbReference type="AlphaFoldDB" id="A0A6A6DHR2"/>
<reference evidence="3" key="1">
    <citation type="journal article" date="2020" name="Stud. Mycol.">
        <title>101 Dothideomycetes genomes: a test case for predicting lifestyles and emergence of pathogens.</title>
        <authorList>
            <person name="Haridas S."/>
            <person name="Albert R."/>
            <person name="Binder M."/>
            <person name="Bloem J."/>
            <person name="Labutti K."/>
            <person name="Salamov A."/>
            <person name="Andreopoulos B."/>
            <person name="Baker S."/>
            <person name="Barry K."/>
            <person name="Bills G."/>
            <person name="Bluhm B."/>
            <person name="Cannon C."/>
            <person name="Castanera R."/>
            <person name="Culley D."/>
            <person name="Daum C."/>
            <person name="Ezra D."/>
            <person name="Gonzalez J."/>
            <person name="Henrissat B."/>
            <person name="Kuo A."/>
            <person name="Liang C."/>
            <person name="Lipzen A."/>
            <person name="Lutzoni F."/>
            <person name="Magnuson J."/>
            <person name="Mondo S."/>
            <person name="Nolan M."/>
            <person name="Ohm R."/>
            <person name="Pangilinan J."/>
            <person name="Park H.-J."/>
            <person name="Ramirez L."/>
            <person name="Alfaro M."/>
            <person name="Sun H."/>
            <person name="Tritt A."/>
            <person name="Yoshinaga Y."/>
            <person name="Zwiers L.-H."/>
            <person name="Turgeon B."/>
            <person name="Goodwin S."/>
            <person name="Spatafora J."/>
            <person name="Crous P."/>
            <person name="Grigoriev I."/>
        </authorList>
    </citation>
    <scope>NUCLEOTIDE SEQUENCE</scope>
    <source>
        <strain evidence="3">CBS 207.26</strain>
    </source>
</reference>
<accession>A0A6A6DHR2</accession>
<dbReference type="GO" id="GO:0006508">
    <property type="term" value="P:proteolysis"/>
    <property type="evidence" value="ECO:0007669"/>
    <property type="project" value="UniProtKB-KW"/>
</dbReference>
<dbReference type="InterPro" id="IPR008757">
    <property type="entry name" value="Peptidase_M6-like_domain"/>
</dbReference>
<dbReference type="InterPro" id="IPR000772">
    <property type="entry name" value="Ricin_B_lectin"/>
</dbReference>
<dbReference type="Pfam" id="PF14200">
    <property type="entry name" value="RicinB_lectin_2"/>
    <property type="match status" value="1"/>
</dbReference>
<keyword evidence="4" id="KW-1185">Reference proteome</keyword>
<keyword evidence="3" id="KW-0482">Metalloprotease</keyword>
<dbReference type="CDD" id="cd00161">
    <property type="entry name" value="beta-trefoil_Ricin-like"/>
    <property type="match status" value="1"/>
</dbReference>
<evidence type="ECO:0000313" key="4">
    <source>
        <dbReference type="Proteomes" id="UP000800200"/>
    </source>
</evidence>
<dbReference type="Pfam" id="PF05547">
    <property type="entry name" value="Peptidase_M6"/>
    <property type="match status" value="1"/>
</dbReference>
<dbReference type="EMBL" id="ML994670">
    <property type="protein sequence ID" value="KAF2179017.1"/>
    <property type="molecule type" value="Genomic_DNA"/>
</dbReference>
<keyword evidence="3" id="KW-0378">Hydrolase</keyword>
<feature type="domain" description="Ricin B lectin" evidence="2">
    <location>
        <begin position="469"/>
        <end position="538"/>
    </location>
</feature>
<organism evidence="3 4">
    <name type="scientific">Zopfia rhizophila CBS 207.26</name>
    <dbReference type="NCBI Taxonomy" id="1314779"/>
    <lineage>
        <taxon>Eukaryota</taxon>
        <taxon>Fungi</taxon>
        <taxon>Dikarya</taxon>
        <taxon>Ascomycota</taxon>
        <taxon>Pezizomycotina</taxon>
        <taxon>Dothideomycetes</taxon>
        <taxon>Dothideomycetes incertae sedis</taxon>
        <taxon>Zopfiaceae</taxon>
        <taxon>Zopfia</taxon>
    </lineage>
</organism>
<proteinExistence type="predicted"/>
<name>A0A6A6DHR2_9PEZI</name>
<dbReference type="InterPro" id="IPR035992">
    <property type="entry name" value="Ricin_B-like_lectins"/>
</dbReference>